<dbReference type="Pfam" id="PF23155">
    <property type="entry name" value="DUF7053"/>
    <property type="match status" value="1"/>
</dbReference>
<sequence length="357" mass="38953">MSFLNSTATLQHRTPIPPTATLSQCLTLLHNHDFCIRLDPELAHYEEVAPHTISPSPNTKIYKITDHMHTLPRGLWDTTVSFTAEMTDIENGLEWVIKAPLGLVQTSFWRVVPAEERDKVEEPATELVIVEDVEIKASRLLVGTVKGKCESNYRGIHAKFLEHLKALGDPSARSNYQPPRTIPAKHHVFPYECHANSNDDSQVSSRRYLVRLSTLSIVLKSSLPLALPAPPGYPYPSSSAKPLTTITISNSGVLVWTPSKTVESLSSTTSSKFSVKPSSSSYWPTTPKTSSSPTPTPSSSPTLSSYNWAKTSSTPVITTTSKPTSTPTQPPTNNCISSLGIQFCFTARSTSGGSFVS</sequence>
<feature type="region of interest" description="Disordered" evidence="1">
    <location>
        <begin position="267"/>
        <end position="306"/>
    </location>
</feature>
<dbReference type="OrthoDB" id="4794810at2759"/>
<feature type="domain" description="DUF7053" evidence="2">
    <location>
        <begin position="6"/>
        <end position="165"/>
    </location>
</feature>
<dbReference type="PANTHER" id="PTHR38117:SF1">
    <property type="entry name" value="DUF3074 DOMAIN-CONTAINING PROTEIN"/>
    <property type="match status" value="1"/>
</dbReference>
<evidence type="ECO:0000259" key="2">
    <source>
        <dbReference type="Pfam" id="PF23155"/>
    </source>
</evidence>
<reference evidence="5" key="3">
    <citation type="submission" date="2025-04" db="UniProtKB">
        <authorList>
            <consortium name="RefSeq"/>
        </authorList>
    </citation>
    <scope>IDENTIFICATION</scope>
    <source>
        <strain evidence="5">CBS 304.34</strain>
    </source>
</reference>
<reference evidence="5" key="2">
    <citation type="submission" date="2020-04" db="EMBL/GenBank/DDBJ databases">
        <authorList>
            <consortium name="NCBI Genome Project"/>
        </authorList>
    </citation>
    <scope>NUCLEOTIDE SEQUENCE</scope>
    <source>
        <strain evidence="5">CBS 304.34</strain>
    </source>
</reference>
<name>A0A6A6Z886_9PEZI</name>
<dbReference type="AlphaFoldDB" id="A0A6A6Z886"/>
<evidence type="ECO:0000256" key="1">
    <source>
        <dbReference type="SAM" id="MobiDB-lite"/>
    </source>
</evidence>
<reference evidence="3 5" key="1">
    <citation type="journal article" date="2020" name="Stud. Mycol.">
        <title>101 Dothideomycetes genomes: a test case for predicting lifestyles and emergence of pathogens.</title>
        <authorList>
            <person name="Haridas S."/>
            <person name="Albert R."/>
            <person name="Binder M."/>
            <person name="Bloem J."/>
            <person name="Labutti K."/>
            <person name="Salamov A."/>
            <person name="Andreopoulos B."/>
            <person name="Baker S."/>
            <person name="Barry K."/>
            <person name="Bills G."/>
            <person name="Bluhm B."/>
            <person name="Cannon C."/>
            <person name="Castanera R."/>
            <person name="Culley D."/>
            <person name="Daum C."/>
            <person name="Ezra D."/>
            <person name="Gonzalez J."/>
            <person name="Henrissat B."/>
            <person name="Kuo A."/>
            <person name="Liang C."/>
            <person name="Lipzen A."/>
            <person name="Lutzoni F."/>
            <person name="Magnuson J."/>
            <person name="Mondo S."/>
            <person name="Nolan M."/>
            <person name="Ohm R."/>
            <person name="Pangilinan J."/>
            <person name="Park H.-J."/>
            <person name="Ramirez L."/>
            <person name="Alfaro M."/>
            <person name="Sun H."/>
            <person name="Tritt A."/>
            <person name="Yoshinaga Y."/>
            <person name="Zwiers L.-H."/>
            <person name="Turgeon B."/>
            <person name="Goodwin S."/>
            <person name="Spatafora J."/>
            <person name="Crous P."/>
            <person name="Grigoriev I."/>
        </authorList>
    </citation>
    <scope>NUCLEOTIDE SEQUENCE</scope>
    <source>
        <strain evidence="3 5">CBS 304.34</strain>
    </source>
</reference>
<dbReference type="InterPro" id="IPR055481">
    <property type="entry name" value="DUF7053"/>
</dbReference>
<evidence type="ECO:0000313" key="5">
    <source>
        <dbReference type="RefSeq" id="XP_033583478.1"/>
    </source>
</evidence>
<evidence type="ECO:0000313" key="3">
    <source>
        <dbReference type="EMBL" id="KAF2816514.1"/>
    </source>
</evidence>
<evidence type="ECO:0000313" key="4">
    <source>
        <dbReference type="Proteomes" id="UP000504636"/>
    </source>
</evidence>
<protein>
    <recommendedName>
        <fullName evidence="2">DUF7053 domain-containing protein</fullName>
    </recommendedName>
</protein>
<accession>A0A6A6Z886</accession>
<dbReference type="EMBL" id="MU003693">
    <property type="protein sequence ID" value="KAF2816514.1"/>
    <property type="molecule type" value="Genomic_DNA"/>
</dbReference>
<keyword evidence="4" id="KW-1185">Reference proteome</keyword>
<organism evidence="3">
    <name type="scientific">Mytilinidion resinicola</name>
    <dbReference type="NCBI Taxonomy" id="574789"/>
    <lineage>
        <taxon>Eukaryota</taxon>
        <taxon>Fungi</taxon>
        <taxon>Dikarya</taxon>
        <taxon>Ascomycota</taxon>
        <taxon>Pezizomycotina</taxon>
        <taxon>Dothideomycetes</taxon>
        <taxon>Pleosporomycetidae</taxon>
        <taxon>Mytilinidiales</taxon>
        <taxon>Mytilinidiaceae</taxon>
        <taxon>Mytilinidion</taxon>
    </lineage>
</organism>
<dbReference type="Proteomes" id="UP000504636">
    <property type="component" value="Unplaced"/>
</dbReference>
<dbReference type="RefSeq" id="XP_033583478.1">
    <property type="nucleotide sequence ID" value="XM_033723304.1"/>
</dbReference>
<gene>
    <name evidence="3 5" type="ORF">BDZ99DRAFT_494329</name>
</gene>
<proteinExistence type="predicted"/>
<dbReference type="PANTHER" id="PTHR38117">
    <property type="entry name" value="NACHT AND WD40 DOMAIN PROTEIN"/>
    <property type="match status" value="1"/>
</dbReference>
<dbReference type="GeneID" id="54464197"/>